<feature type="domain" description="RING-type" evidence="3">
    <location>
        <begin position="816"/>
        <end position="855"/>
    </location>
</feature>
<feature type="region of interest" description="Disordered" evidence="2">
    <location>
        <begin position="1046"/>
        <end position="1099"/>
    </location>
</feature>
<gene>
    <name evidence="4" type="ORF">HYC85_013998</name>
</gene>
<evidence type="ECO:0000313" key="4">
    <source>
        <dbReference type="EMBL" id="KAF5948041.1"/>
    </source>
</evidence>
<feature type="domain" description="RING-type" evidence="3">
    <location>
        <begin position="1193"/>
        <end position="1232"/>
    </location>
</feature>
<organism evidence="4 5">
    <name type="scientific">Camellia sinensis</name>
    <name type="common">Tea plant</name>
    <name type="synonym">Thea sinensis</name>
    <dbReference type="NCBI Taxonomy" id="4442"/>
    <lineage>
        <taxon>Eukaryota</taxon>
        <taxon>Viridiplantae</taxon>
        <taxon>Streptophyta</taxon>
        <taxon>Embryophyta</taxon>
        <taxon>Tracheophyta</taxon>
        <taxon>Spermatophyta</taxon>
        <taxon>Magnoliopsida</taxon>
        <taxon>eudicotyledons</taxon>
        <taxon>Gunneridae</taxon>
        <taxon>Pentapetalae</taxon>
        <taxon>asterids</taxon>
        <taxon>Ericales</taxon>
        <taxon>Theaceae</taxon>
        <taxon>Camellia</taxon>
    </lineage>
</organism>
<dbReference type="Gene3D" id="3.30.40.10">
    <property type="entry name" value="Zinc/RING finger domain, C3HC4 (zinc finger)"/>
    <property type="match status" value="3"/>
</dbReference>
<feature type="region of interest" description="Disordered" evidence="2">
    <location>
        <begin position="1278"/>
        <end position="1332"/>
    </location>
</feature>
<dbReference type="InterPro" id="IPR001841">
    <property type="entry name" value="Znf_RING"/>
</dbReference>
<dbReference type="PANTHER" id="PTHR46519">
    <property type="entry name" value="RING/U-BOX SUPERFAMILY PROTEIN"/>
    <property type="match status" value="1"/>
</dbReference>
<keyword evidence="1" id="KW-0862">Zinc</keyword>
<feature type="region of interest" description="Disordered" evidence="2">
    <location>
        <begin position="1"/>
        <end position="23"/>
    </location>
</feature>
<dbReference type="CDD" id="cd16647">
    <property type="entry name" value="mRING-HC-C3HC5_NEU1"/>
    <property type="match status" value="3"/>
</dbReference>
<accession>A0A7J7H712</accession>
<feature type="compositionally biased region" description="Pro residues" evidence="2">
    <location>
        <begin position="1087"/>
        <end position="1096"/>
    </location>
</feature>
<dbReference type="GO" id="GO:0008270">
    <property type="term" value="F:zinc ion binding"/>
    <property type="evidence" value="ECO:0007669"/>
    <property type="project" value="UniProtKB-KW"/>
</dbReference>
<feature type="compositionally biased region" description="Polar residues" evidence="2">
    <location>
        <begin position="213"/>
        <end position="227"/>
    </location>
</feature>
<feature type="compositionally biased region" description="Polar residues" evidence="2">
    <location>
        <begin position="1"/>
        <end position="12"/>
    </location>
</feature>
<feature type="domain" description="RING-type" evidence="3">
    <location>
        <begin position="1436"/>
        <end position="1473"/>
    </location>
</feature>
<reference evidence="4 5" key="2">
    <citation type="submission" date="2020-07" db="EMBL/GenBank/DDBJ databases">
        <title>Genome assembly of wild tea tree DASZ reveals pedigree and selection history of tea varieties.</title>
        <authorList>
            <person name="Zhang W."/>
        </authorList>
    </citation>
    <scope>NUCLEOTIDE SEQUENCE [LARGE SCALE GENOMIC DNA]</scope>
    <source>
        <strain evidence="5">cv. G240</strain>
        <tissue evidence="4">Leaf</tissue>
    </source>
</reference>
<dbReference type="PROSITE" id="PS50089">
    <property type="entry name" value="ZF_RING_2"/>
    <property type="match status" value="3"/>
</dbReference>
<feature type="region of interest" description="Disordered" evidence="2">
    <location>
        <begin position="175"/>
        <end position="280"/>
    </location>
</feature>
<dbReference type="InterPro" id="IPR013083">
    <property type="entry name" value="Znf_RING/FYVE/PHD"/>
</dbReference>
<dbReference type="Pfam" id="PF13920">
    <property type="entry name" value="zf-C3HC4_3"/>
    <property type="match status" value="3"/>
</dbReference>
<feature type="compositionally biased region" description="Basic and acidic residues" evidence="2">
    <location>
        <begin position="13"/>
        <end position="23"/>
    </location>
</feature>
<keyword evidence="1" id="KW-0863">Zinc-finger</keyword>
<evidence type="ECO:0000256" key="1">
    <source>
        <dbReference type="PROSITE-ProRule" id="PRU00175"/>
    </source>
</evidence>
<feature type="region of interest" description="Disordered" evidence="2">
    <location>
        <begin position="125"/>
        <end position="146"/>
    </location>
</feature>
<evidence type="ECO:0000259" key="3">
    <source>
        <dbReference type="PROSITE" id="PS50089"/>
    </source>
</evidence>
<feature type="region of interest" description="Disordered" evidence="2">
    <location>
        <begin position="541"/>
        <end position="579"/>
    </location>
</feature>
<feature type="compositionally biased region" description="Low complexity" evidence="2">
    <location>
        <begin position="444"/>
        <end position="456"/>
    </location>
</feature>
<feature type="compositionally biased region" description="Basic and acidic residues" evidence="2">
    <location>
        <begin position="228"/>
        <end position="251"/>
    </location>
</feature>
<keyword evidence="5" id="KW-1185">Reference proteome</keyword>
<keyword evidence="1" id="KW-0479">Metal-binding</keyword>
<feature type="region of interest" description="Disordered" evidence="2">
    <location>
        <begin position="441"/>
        <end position="501"/>
    </location>
</feature>
<dbReference type="Proteomes" id="UP000593564">
    <property type="component" value="Unassembled WGS sequence"/>
</dbReference>
<feature type="compositionally biased region" description="Basic and acidic residues" evidence="2">
    <location>
        <begin position="566"/>
        <end position="579"/>
    </location>
</feature>
<feature type="compositionally biased region" description="Pro residues" evidence="2">
    <location>
        <begin position="1319"/>
        <end position="1328"/>
    </location>
</feature>
<dbReference type="SMART" id="SM00184">
    <property type="entry name" value="RING"/>
    <property type="match status" value="3"/>
</dbReference>
<evidence type="ECO:0000313" key="5">
    <source>
        <dbReference type="Proteomes" id="UP000593564"/>
    </source>
</evidence>
<proteinExistence type="predicted"/>
<feature type="region of interest" description="Disordered" evidence="2">
    <location>
        <begin position="41"/>
        <end position="80"/>
    </location>
</feature>
<dbReference type="SUPFAM" id="SSF57850">
    <property type="entry name" value="RING/U-box"/>
    <property type="match status" value="3"/>
</dbReference>
<feature type="compositionally biased region" description="Pro residues" evidence="2">
    <location>
        <begin position="710"/>
        <end position="719"/>
    </location>
</feature>
<name>A0A7J7H712_CAMSI</name>
<feature type="compositionally biased region" description="Polar residues" evidence="2">
    <location>
        <begin position="263"/>
        <end position="276"/>
    </location>
</feature>
<sequence>MTDIQQQLQQKPESARDARTEFERGLEELMRGHLDDCMSFASCSSPRNTEDEDDEGDQLVRRRRRSDLEGDDLAESSAARRRHSRILSRWAARQAQEMITTIERRNRESELMALAGLHTVSTLDSSFLRESQSPTSRRQGNVERLSTQASSILQMWRELEDEHLLNHARETVRERLRQRSVESNTNASSMNMSESQGTENHVSLEDASESENDFGTWSHDQMGTQNEQGDRDSSSREQSPDLGEVERERVRQIARGWMESGITDDSSNVTQRSNSPRAEWLGETERERVRIVREWVQMTSQQRAARGGQGDEQVAGLGSQVAHVREGLVVDHDEGQPENVRRDMLRLRGRQALIDLLVRVERERQRELEGLLEHRAVSEFAHRNRIQSLLRGRFLRNERPVEDERPPSVAAGELVQLRQRHTVSGLREGFRFRLENIVRGQVGSNSDTSSNNNTTDSRNDQIHTNTPQEVQHEIDEQSQSRSQESDIQRLLDPTGNSESNLAGQSINWQESVNQGGDWQEQGPGDERGNWQQSAYDQFNEWRDSTTGDMDGNWQENPVNDWPQETSRNEGVEEDHPQETHEVWHDNGMREAVENWSEAPSDPPRMRRFIPVRRVNRFHPPDDDNVYSMELRELLSRRSVSNLLRSGFRESLDQLIQSYVERQTRAPIDWDLHRNLPTPTPASPEQDQEQQRDEQNGDQSDAMGRPSLVLPSPPVPPPQPLWHQDLHHTSWSRHSMHRSELEWEMINDLRADMARLQQGMNHMQRMLEACMDMQLELQRSVRQEVSAALNRSADGGQGVAETSEDGSKWGHVRKGTCCVCCDSQIDSLLYRCGHMCTCSKCANELVRGGGKCPLCRAPIVEESDIHRLLDPTGNSESKLTGQSINWQESVNQGGDWQEQGPEDERGNWQQSAYDQFNEWRDSTTGDMDGNWQENLVNDWPQETSGNEGVEEDHPQETHEVWHENGMRKAVENWSEAPSDPQRMRRFIPVRRVNRFHPPDDDNVYSMELRELLSRRSVSNLLRSGFRESLDQLIQSYVERQTRAPIDWDLHKNLPTPTPASPEQDQEQQRDEQNGDQSDAMGRPSLVLPSPPVPPPQPLWHQDLHHTSWSRHSMHRSELEWEMINDLRADMARLQQGMNHMQRMLEACMDMQLELQRSVRQEVSAALNRSAGGGQGVAETSEDGSKWGHVRKGTCCVCCDSQIDSLLYRCGHMCTCSKCANELVRGGGKCPLCRAPIVEVIRAYSILRSVSNLLRSGFRESLDQLIQSYVERQTRAPIDWDLHRNLPTPTPASPEQDQEQQRDEQNGDQSDAMGRPSLVLPSPPVPPPQPLWHQDLHHTSWSRHSMHRSELQEWEMINDLRADMARLQQGMNHMQRMLEACMDMQLELQRSVRQEVSAALNRSAGGGQDIVLKMQCIAGVVETSEDGSKWGHVRKGTCCVCCDSQIDSLLCGHICTCSKCANELVRGGGKCPLCRAPIVEVIRAYSILSVPSFFVPIDLGLRFACRTHF</sequence>
<protein>
    <recommendedName>
        <fullName evidence="3">RING-type domain-containing protein</fullName>
    </recommendedName>
</protein>
<feature type="region of interest" description="Disordered" evidence="2">
    <location>
        <begin position="669"/>
        <end position="722"/>
    </location>
</feature>
<feature type="compositionally biased region" description="Polar residues" evidence="2">
    <location>
        <begin position="181"/>
        <end position="201"/>
    </location>
</feature>
<evidence type="ECO:0000256" key="2">
    <source>
        <dbReference type="SAM" id="MobiDB-lite"/>
    </source>
</evidence>
<feature type="compositionally biased region" description="Polar residues" evidence="2">
    <location>
        <begin position="553"/>
        <end position="565"/>
    </location>
</feature>
<comment type="caution">
    <text evidence="4">The sequence shown here is derived from an EMBL/GenBank/DDBJ whole genome shotgun (WGS) entry which is preliminary data.</text>
</comment>
<reference evidence="5" key="1">
    <citation type="journal article" date="2020" name="Nat. Commun.">
        <title>Genome assembly of wild tea tree DASZ reveals pedigree and selection history of tea varieties.</title>
        <authorList>
            <person name="Zhang W."/>
            <person name="Zhang Y."/>
            <person name="Qiu H."/>
            <person name="Guo Y."/>
            <person name="Wan H."/>
            <person name="Zhang X."/>
            <person name="Scossa F."/>
            <person name="Alseekh S."/>
            <person name="Zhang Q."/>
            <person name="Wang P."/>
            <person name="Xu L."/>
            <person name="Schmidt M.H."/>
            <person name="Jia X."/>
            <person name="Li D."/>
            <person name="Zhu A."/>
            <person name="Guo F."/>
            <person name="Chen W."/>
            <person name="Ni D."/>
            <person name="Usadel B."/>
            <person name="Fernie A.R."/>
            <person name="Wen W."/>
        </authorList>
    </citation>
    <scope>NUCLEOTIDE SEQUENCE [LARGE SCALE GENOMIC DNA]</scope>
    <source>
        <strain evidence="5">cv. G240</strain>
    </source>
</reference>
<dbReference type="PANTHER" id="PTHR46519:SF2">
    <property type="entry name" value="RING_U-BOX SUPERFAMILY PROTEIN"/>
    <property type="match status" value="1"/>
</dbReference>
<dbReference type="EMBL" id="JACBKZ010000006">
    <property type="protein sequence ID" value="KAF5948041.1"/>
    <property type="molecule type" value="Genomic_DNA"/>
</dbReference>